<name>A0A852RCU0_9ACTN</name>
<comment type="caution">
    <text evidence="1">The sequence shown here is derived from an EMBL/GenBank/DDBJ whole genome shotgun (WGS) entry which is preliminary data.</text>
</comment>
<proteinExistence type="predicted"/>
<dbReference type="Proteomes" id="UP000582231">
    <property type="component" value="Unassembled WGS sequence"/>
</dbReference>
<evidence type="ECO:0000313" key="1">
    <source>
        <dbReference type="EMBL" id="NYD28598.1"/>
    </source>
</evidence>
<keyword evidence="2" id="KW-1185">Reference proteome</keyword>
<dbReference type="EMBL" id="JACCBF010000001">
    <property type="protein sequence ID" value="NYD28598.1"/>
    <property type="molecule type" value="Genomic_DNA"/>
</dbReference>
<gene>
    <name evidence="1" type="ORF">BJ958_000144</name>
</gene>
<dbReference type="AlphaFoldDB" id="A0A852RCU0"/>
<organism evidence="1 2">
    <name type="scientific">Nocardioides kongjuensis</name>
    <dbReference type="NCBI Taxonomy" id="349522"/>
    <lineage>
        <taxon>Bacteria</taxon>
        <taxon>Bacillati</taxon>
        <taxon>Actinomycetota</taxon>
        <taxon>Actinomycetes</taxon>
        <taxon>Propionibacteriales</taxon>
        <taxon>Nocardioidaceae</taxon>
        <taxon>Nocardioides</taxon>
    </lineage>
</organism>
<evidence type="ECO:0000313" key="2">
    <source>
        <dbReference type="Proteomes" id="UP000582231"/>
    </source>
</evidence>
<reference evidence="1 2" key="1">
    <citation type="submission" date="2020-07" db="EMBL/GenBank/DDBJ databases">
        <title>Sequencing the genomes of 1000 actinobacteria strains.</title>
        <authorList>
            <person name="Klenk H.-P."/>
        </authorList>
    </citation>
    <scope>NUCLEOTIDE SEQUENCE [LARGE SCALE GENOMIC DNA]</scope>
    <source>
        <strain evidence="1 2">DSM 19082</strain>
    </source>
</reference>
<protein>
    <submittedName>
        <fullName evidence="1">Uncharacterized protein</fullName>
    </submittedName>
</protein>
<accession>A0A852RCU0</accession>
<dbReference type="RefSeq" id="WP_179724646.1">
    <property type="nucleotide sequence ID" value="NZ_BAABEF010000001.1"/>
</dbReference>
<sequence length="135" mass="14088">MGLEETGLLVGDRRVARRARRLHRRLAATIGPVVASDDVVDLAAVVQDLDGRPVDGLIVVTPTTVVVAHRQRRHHVETVLVPRSSITAVSVSTGADGRSTAIELVTAGGIRRLSLAGGSHALDGRLAEVLGPLSG</sequence>